<organism evidence="2">
    <name type="scientific">marine metagenome</name>
    <dbReference type="NCBI Taxonomy" id="408172"/>
    <lineage>
        <taxon>unclassified sequences</taxon>
        <taxon>metagenomes</taxon>
        <taxon>ecological metagenomes</taxon>
    </lineage>
</organism>
<dbReference type="EMBL" id="UINC01137676">
    <property type="protein sequence ID" value="SVD23159.1"/>
    <property type="molecule type" value="Genomic_DNA"/>
</dbReference>
<gene>
    <name evidence="2" type="ORF">METZ01_LOCUS376013</name>
</gene>
<name>A0A382TM41_9ZZZZ</name>
<feature type="region of interest" description="Disordered" evidence="1">
    <location>
        <begin position="1"/>
        <end position="30"/>
    </location>
</feature>
<proteinExistence type="predicted"/>
<evidence type="ECO:0000256" key="1">
    <source>
        <dbReference type="SAM" id="MobiDB-lite"/>
    </source>
</evidence>
<accession>A0A382TM41</accession>
<feature type="non-terminal residue" evidence="2">
    <location>
        <position position="1"/>
    </location>
</feature>
<protein>
    <submittedName>
        <fullName evidence="2">Uncharacterized protein</fullName>
    </submittedName>
</protein>
<dbReference type="AlphaFoldDB" id="A0A382TM41"/>
<evidence type="ECO:0000313" key="2">
    <source>
        <dbReference type="EMBL" id="SVD23159.1"/>
    </source>
</evidence>
<sequence length="30" mass="3333">PIPAPAPNTRRSATFGATMPSPRRRRRCPN</sequence>
<reference evidence="2" key="1">
    <citation type="submission" date="2018-05" db="EMBL/GenBank/DDBJ databases">
        <authorList>
            <person name="Lanie J.A."/>
            <person name="Ng W.-L."/>
            <person name="Kazmierczak K.M."/>
            <person name="Andrzejewski T.M."/>
            <person name="Davidsen T.M."/>
            <person name="Wayne K.J."/>
            <person name="Tettelin H."/>
            <person name="Glass J.I."/>
            <person name="Rusch D."/>
            <person name="Podicherti R."/>
            <person name="Tsui H.-C.T."/>
            <person name="Winkler M.E."/>
        </authorList>
    </citation>
    <scope>NUCLEOTIDE SEQUENCE</scope>
</reference>
<feature type="non-terminal residue" evidence="2">
    <location>
        <position position="30"/>
    </location>
</feature>